<dbReference type="CDD" id="cd00067">
    <property type="entry name" value="GAL4"/>
    <property type="match status" value="1"/>
</dbReference>
<keyword evidence="1" id="KW-0539">Nucleus</keyword>
<comment type="caution">
    <text evidence="3">The sequence shown here is derived from an EMBL/GenBank/DDBJ whole genome shotgun (WGS) entry which is preliminary data.</text>
</comment>
<evidence type="ECO:0000313" key="4">
    <source>
        <dbReference type="Proteomes" id="UP000664132"/>
    </source>
</evidence>
<proteinExistence type="predicted"/>
<feature type="compositionally biased region" description="Basic residues" evidence="2">
    <location>
        <begin position="138"/>
        <end position="148"/>
    </location>
</feature>
<feature type="compositionally biased region" description="Polar residues" evidence="2">
    <location>
        <begin position="378"/>
        <end position="390"/>
    </location>
</feature>
<reference evidence="3" key="1">
    <citation type="submission" date="2021-02" db="EMBL/GenBank/DDBJ databases">
        <title>Genome sequence Cadophora malorum strain M34.</title>
        <authorList>
            <person name="Stefanovic E."/>
            <person name="Vu D."/>
            <person name="Scully C."/>
            <person name="Dijksterhuis J."/>
            <person name="Roader J."/>
            <person name="Houbraken J."/>
        </authorList>
    </citation>
    <scope>NUCLEOTIDE SEQUENCE</scope>
    <source>
        <strain evidence="3">M34</strain>
    </source>
</reference>
<dbReference type="EMBL" id="JAFJYH010000401">
    <property type="protein sequence ID" value="KAG4412193.1"/>
    <property type="molecule type" value="Genomic_DNA"/>
</dbReference>
<feature type="region of interest" description="Disordered" evidence="2">
    <location>
        <begin position="207"/>
        <end position="260"/>
    </location>
</feature>
<accession>A0A8H7T4F5</accession>
<sequence>MAATNRTSFTITQPFLGAPLQFQPALGSKELETLVDAYVIGNGSKQEKLSVVTVEFFNHATVDLNTGALTRTYEAFPFGPMSEAFFEQSPVESQSSGFSPPIFTPSPGSSATFGDSGYGSFAGPTMTPPTRTLGSGRVTKKPAKKDTKKSKVDEARLPGFSIMTKDGIDVTTTAGRGTKTKEQREHAHLMRIMKACDACKRKKIRCDPSHRRSQNDMSRASTTTTQSSSASARPSPQYESSPGSSAPALSRQSTQASQSVFTPSNVIDDFVLFPEDSASWNPDMSQADLGQFNFDINDMDFNAEMPVQHNEFSLYQQPFNDFNFDQQSGHSFYQQPQSYSQVGAQQSYSSVPHMNDSFDTPGSYDLDQYMPVSHTRPHPSSSTQDSGQMIDNSQQNWSEFSTAPRANNNGLLSSTSDWNVLESTLISDSPGDLHDRNSPTGLASSPMERVSSGRSPLSSRISRVVNATGLPATLRSGNNRTAANAASIYPDLNAQHRATALNNLRQYVPAVSYDSGSGVSVDPLDILDVPLLASRQRPSPAASSTVLRGLSQNCQQVTESLQTINSSRSEYISLGKEIQRLRSVADVLSSRQTVVSAGALAAAEQFRSQLETLSTRLDSTVSAGTSNPLLETMDPEYHAEYLRQCQVEARRLVRSLCATINSIQAQNTGTHVTGNTQMLTSGRNAQLFPSPSQGNPQSSLVSGAGMWTESTHDWQTSNGQSANVLREVDTFEYLESVPDLNELCSSPMSESESRILRAVRNVPRYSFMLKDAQHQDRQHAVDTSLQDMPSVPYVGTAENHSSVLANSGLLSQRDVAMADPTQSSPTIQYVDSSQETSLAQAGPNSSRSAILQTTAATQRSSVSMSINASLPFVLALTVLGSLFLASKILILNSFMTSPFAVLSIQAFAGIRESSTEWVGNDSFSVAKLILCAVMTTQLPALTKSSLLCGGMALFHLLTGAEMSDGKEMSSMSTSNNDLEIEHGCGDKRGLMAMMRDFSPIVAVQ</sequence>
<feature type="region of interest" description="Disordered" evidence="2">
    <location>
        <begin position="370"/>
        <end position="390"/>
    </location>
</feature>
<evidence type="ECO:0000313" key="3">
    <source>
        <dbReference type="EMBL" id="KAG4412193.1"/>
    </source>
</evidence>
<feature type="region of interest" description="Disordered" evidence="2">
    <location>
        <begin position="427"/>
        <end position="462"/>
    </location>
</feature>
<gene>
    <name evidence="3" type="ORF">IFR04_014677</name>
</gene>
<feature type="region of interest" description="Disordered" evidence="2">
    <location>
        <begin position="117"/>
        <end position="155"/>
    </location>
</feature>
<feature type="compositionally biased region" description="Low complexity" evidence="2">
    <location>
        <begin position="218"/>
        <end position="237"/>
    </location>
</feature>
<protein>
    <submittedName>
        <fullName evidence="3">Uncharacterized protein</fullName>
    </submittedName>
</protein>
<keyword evidence="4" id="KW-1185">Reference proteome</keyword>
<dbReference type="OrthoDB" id="4850804at2759"/>
<dbReference type="GO" id="GO:0000981">
    <property type="term" value="F:DNA-binding transcription factor activity, RNA polymerase II-specific"/>
    <property type="evidence" value="ECO:0007669"/>
    <property type="project" value="InterPro"/>
</dbReference>
<dbReference type="AlphaFoldDB" id="A0A8H7T4F5"/>
<name>A0A8H7T4F5_9HELO</name>
<dbReference type="GO" id="GO:0008270">
    <property type="term" value="F:zinc ion binding"/>
    <property type="evidence" value="ECO:0007669"/>
    <property type="project" value="InterPro"/>
</dbReference>
<feature type="compositionally biased region" description="Polar residues" evidence="2">
    <location>
        <begin position="250"/>
        <end position="260"/>
    </location>
</feature>
<organism evidence="3 4">
    <name type="scientific">Cadophora malorum</name>
    <dbReference type="NCBI Taxonomy" id="108018"/>
    <lineage>
        <taxon>Eukaryota</taxon>
        <taxon>Fungi</taxon>
        <taxon>Dikarya</taxon>
        <taxon>Ascomycota</taxon>
        <taxon>Pezizomycotina</taxon>
        <taxon>Leotiomycetes</taxon>
        <taxon>Helotiales</taxon>
        <taxon>Ploettnerulaceae</taxon>
        <taxon>Cadophora</taxon>
    </lineage>
</organism>
<feature type="compositionally biased region" description="Low complexity" evidence="2">
    <location>
        <begin position="449"/>
        <end position="462"/>
    </location>
</feature>
<dbReference type="InterPro" id="IPR001138">
    <property type="entry name" value="Zn2Cys6_DnaBD"/>
</dbReference>
<evidence type="ECO:0000256" key="2">
    <source>
        <dbReference type="SAM" id="MobiDB-lite"/>
    </source>
</evidence>
<evidence type="ECO:0000256" key="1">
    <source>
        <dbReference type="ARBA" id="ARBA00023242"/>
    </source>
</evidence>
<dbReference type="Proteomes" id="UP000664132">
    <property type="component" value="Unassembled WGS sequence"/>
</dbReference>